<protein>
    <submittedName>
        <fullName evidence="1">Uncharacterized protein</fullName>
    </submittedName>
</protein>
<name>A0A0A8ZFQ8_ARUDO</name>
<proteinExistence type="predicted"/>
<dbReference type="EMBL" id="GBRH01261377">
    <property type="protein sequence ID" value="JAD36518.1"/>
    <property type="molecule type" value="Transcribed_RNA"/>
</dbReference>
<dbReference type="AlphaFoldDB" id="A0A0A8ZFQ8"/>
<reference evidence="1" key="2">
    <citation type="journal article" date="2015" name="Data Brief">
        <title>Shoot transcriptome of the giant reed, Arundo donax.</title>
        <authorList>
            <person name="Barrero R.A."/>
            <person name="Guerrero F.D."/>
            <person name="Moolhuijzen P."/>
            <person name="Goolsby J.A."/>
            <person name="Tidwell J."/>
            <person name="Bellgard S.E."/>
            <person name="Bellgard M.I."/>
        </authorList>
    </citation>
    <scope>NUCLEOTIDE SEQUENCE</scope>
    <source>
        <tissue evidence="1">Shoot tissue taken approximately 20 cm above the soil surface</tissue>
    </source>
</reference>
<evidence type="ECO:0000313" key="1">
    <source>
        <dbReference type="EMBL" id="JAD36518.1"/>
    </source>
</evidence>
<accession>A0A0A8ZFQ8</accession>
<organism evidence="1">
    <name type="scientific">Arundo donax</name>
    <name type="common">Giant reed</name>
    <name type="synonym">Donax arundinaceus</name>
    <dbReference type="NCBI Taxonomy" id="35708"/>
    <lineage>
        <taxon>Eukaryota</taxon>
        <taxon>Viridiplantae</taxon>
        <taxon>Streptophyta</taxon>
        <taxon>Embryophyta</taxon>
        <taxon>Tracheophyta</taxon>
        <taxon>Spermatophyta</taxon>
        <taxon>Magnoliopsida</taxon>
        <taxon>Liliopsida</taxon>
        <taxon>Poales</taxon>
        <taxon>Poaceae</taxon>
        <taxon>PACMAD clade</taxon>
        <taxon>Arundinoideae</taxon>
        <taxon>Arundineae</taxon>
        <taxon>Arundo</taxon>
    </lineage>
</organism>
<reference evidence="1" key="1">
    <citation type="submission" date="2014-09" db="EMBL/GenBank/DDBJ databases">
        <authorList>
            <person name="Magalhaes I.L.F."/>
            <person name="Oliveira U."/>
            <person name="Santos F.R."/>
            <person name="Vidigal T.H.D.A."/>
            <person name="Brescovit A.D."/>
            <person name="Santos A.J."/>
        </authorList>
    </citation>
    <scope>NUCLEOTIDE SEQUENCE</scope>
    <source>
        <tissue evidence="1">Shoot tissue taken approximately 20 cm above the soil surface</tissue>
    </source>
</reference>
<sequence>MNFFRGIGEQTATSSLRWSSTKDMLPVTAYHKGSPLFRPTTNVSTASSY</sequence>